<feature type="chain" id="PRO_5035248285" evidence="2">
    <location>
        <begin position="21"/>
        <end position="233"/>
    </location>
</feature>
<comment type="caution">
    <text evidence="3">The sequence shown here is derived from an EMBL/GenBank/DDBJ whole genome shotgun (WGS) entry which is preliminary data.</text>
</comment>
<keyword evidence="2" id="KW-0732">Signal</keyword>
<dbReference type="EMBL" id="JAEMHM010000001">
    <property type="protein sequence ID" value="MBJ6723342.1"/>
    <property type="molecule type" value="Genomic_DNA"/>
</dbReference>
<proteinExistence type="predicted"/>
<reference evidence="3" key="1">
    <citation type="submission" date="2020-12" db="EMBL/GenBank/DDBJ databases">
        <title>Geomonas sp. Red875, isolated from river sediment.</title>
        <authorList>
            <person name="Xu Z."/>
            <person name="Zhang Z."/>
            <person name="Masuda Y."/>
            <person name="Itoh H."/>
            <person name="Senoo K."/>
        </authorList>
    </citation>
    <scope>NUCLEOTIDE SEQUENCE</scope>
    <source>
        <strain evidence="3">Red875</strain>
    </source>
</reference>
<keyword evidence="4" id="KW-1185">Reference proteome</keyword>
<gene>
    <name evidence="3" type="ORF">JFN93_01360</name>
</gene>
<feature type="signal peptide" evidence="2">
    <location>
        <begin position="1"/>
        <end position="20"/>
    </location>
</feature>
<evidence type="ECO:0000313" key="4">
    <source>
        <dbReference type="Proteomes" id="UP000636888"/>
    </source>
</evidence>
<evidence type="ECO:0000256" key="1">
    <source>
        <dbReference type="SAM" id="MobiDB-lite"/>
    </source>
</evidence>
<sequence>MGKALLVLVLIFSLVQPGFAQDNVPEGGARPEAGPNPAGQPALPSNQSVGSIRPVFTHLVGFSYPAGFAPVYEKANPSQYIQEAVKSGETVDNWTEMITVTGYKGFGASDRITPRVFAESLAGGYRKHCPTTFSAAVLGEAKVDGRDAFEVILGCGTADGSGSPHSESALVVVIKGGQDFYTIQWSERTAPAAAPLSLDKEKWGERLKQLEPIRVCDRVPGEAAPYPSCVDRK</sequence>
<evidence type="ECO:0000313" key="3">
    <source>
        <dbReference type="EMBL" id="MBJ6723342.1"/>
    </source>
</evidence>
<evidence type="ECO:0000256" key="2">
    <source>
        <dbReference type="SAM" id="SignalP"/>
    </source>
</evidence>
<accession>A0A8J7M050</accession>
<name>A0A8J7M050_9BACT</name>
<protein>
    <submittedName>
        <fullName evidence="3">Uncharacterized protein</fullName>
    </submittedName>
</protein>
<dbReference type="AlphaFoldDB" id="A0A8J7M050"/>
<organism evidence="3 4">
    <name type="scientific">Geomesophilobacter sediminis</name>
    <dbReference type="NCBI Taxonomy" id="2798584"/>
    <lineage>
        <taxon>Bacteria</taxon>
        <taxon>Pseudomonadati</taxon>
        <taxon>Thermodesulfobacteriota</taxon>
        <taxon>Desulfuromonadia</taxon>
        <taxon>Geobacterales</taxon>
        <taxon>Geobacteraceae</taxon>
        <taxon>Geomesophilobacter</taxon>
    </lineage>
</organism>
<dbReference type="Proteomes" id="UP000636888">
    <property type="component" value="Unassembled WGS sequence"/>
</dbReference>
<dbReference type="RefSeq" id="WP_199382177.1">
    <property type="nucleotide sequence ID" value="NZ_JAEMHM010000001.1"/>
</dbReference>
<feature type="region of interest" description="Disordered" evidence="1">
    <location>
        <begin position="23"/>
        <end position="46"/>
    </location>
</feature>